<dbReference type="SUPFAM" id="SSF47226">
    <property type="entry name" value="Histidine-containing phosphotransfer domain, HPT domain"/>
    <property type="match status" value="1"/>
</dbReference>
<dbReference type="SMART" id="SM00448">
    <property type="entry name" value="REC"/>
    <property type="match status" value="1"/>
</dbReference>
<evidence type="ECO:0000313" key="25">
    <source>
        <dbReference type="Proteomes" id="UP000005496"/>
    </source>
</evidence>
<dbReference type="Gene3D" id="3.30.565.10">
    <property type="entry name" value="Histidine kinase-like ATPase, C-terminal domain"/>
    <property type="match status" value="1"/>
</dbReference>
<evidence type="ECO:0000256" key="12">
    <source>
        <dbReference type="ARBA" id="ARBA00023012"/>
    </source>
</evidence>
<dbReference type="PROSITE" id="PS50109">
    <property type="entry name" value="HIS_KIN"/>
    <property type="match status" value="1"/>
</dbReference>
<dbReference type="GO" id="GO:0006355">
    <property type="term" value="P:regulation of DNA-templated transcription"/>
    <property type="evidence" value="ECO:0007669"/>
    <property type="project" value="InterPro"/>
</dbReference>
<dbReference type="InterPro" id="IPR000014">
    <property type="entry name" value="PAS"/>
</dbReference>
<dbReference type="NCBIfam" id="TIGR00229">
    <property type="entry name" value="sensory_box"/>
    <property type="match status" value="1"/>
</dbReference>
<dbReference type="InterPro" id="IPR001610">
    <property type="entry name" value="PAC"/>
</dbReference>
<keyword evidence="8" id="KW-0547">Nucleotide-binding</keyword>
<proteinExistence type="predicted"/>
<dbReference type="CDD" id="cd16922">
    <property type="entry name" value="HATPase_EvgS-ArcB-TorS-like"/>
    <property type="match status" value="1"/>
</dbReference>
<feature type="modified residue" description="Phosphohistidine" evidence="16">
    <location>
        <position position="710"/>
    </location>
</feature>
<keyword evidence="9 24" id="KW-0418">Kinase</keyword>
<keyword evidence="10" id="KW-0067">ATP-binding</keyword>
<feature type="modified residue" description="4-aspartylphosphate" evidence="17">
    <location>
        <position position="500"/>
    </location>
</feature>
<dbReference type="SUPFAM" id="SSF55874">
    <property type="entry name" value="ATPase domain of HSP90 chaperone/DNA topoisomerase II/histidine kinase"/>
    <property type="match status" value="1"/>
</dbReference>
<evidence type="ECO:0000256" key="8">
    <source>
        <dbReference type="ARBA" id="ARBA00022741"/>
    </source>
</evidence>
<dbReference type="RefSeq" id="WP_008871001.1">
    <property type="nucleotide sequence ID" value="NZ_ACJN02000003.1"/>
</dbReference>
<evidence type="ECO:0000256" key="4">
    <source>
        <dbReference type="ARBA" id="ARBA00022475"/>
    </source>
</evidence>
<dbReference type="EMBL" id="ACJN02000003">
    <property type="protein sequence ID" value="EFI33652.1"/>
    <property type="molecule type" value="Genomic_DNA"/>
</dbReference>
<dbReference type="InterPro" id="IPR001789">
    <property type="entry name" value="Sig_transdc_resp-reg_receiver"/>
</dbReference>
<dbReference type="InterPro" id="IPR003661">
    <property type="entry name" value="HisK_dim/P_dom"/>
</dbReference>
<dbReference type="AlphaFoldDB" id="D6SSI6"/>
<feature type="domain" description="PAS" evidence="21">
    <location>
        <begin position="50"/>
        <end position="122"/>
    </location>
</feature>
<dbReference type="Gene3D" id="1.20.120.160">
    <property type="entry name" value="HPT domain"/>
    <property type="match status" value="1"/>
</dbReference>
<evidence type="ECO:0000256" key="14">
    <source>
        <dbReference type="ARBA" id="ARBA00064003"/>
    </source>
</evidence>
<evidence type="ECO:0000256" key="7">
    <source>
        <dbReference type="ARBA" id="ARBA00022692"/>
    </source>
</evidence>
<reference evidence="24" key="1">
    <citation type="submission" date="2010-05" db="EMBL/GenBank/DDBJ databases">
        <title>The draft genome of Desulfonatronospira thiodismutans ASO3-1.</title>
        <authorList>
            <consortium name="US DOE Joint Genome Institute (JGI-PGF)"/>
            <person name="Lucas S."/>
            <person name="Copeland A."/>
            <person name="Lapidus A."/>
            <person name="Cheng J.-F."/>
            <person name="Bruce D."/>
            <person name="Goodwin L."/>
            <person name="Pitluck S."/>
            <person name="Chertkov O."/>
            <person name="Brettin T."/>
            <person name="Detter J.C."/>
            <person name="Han C."/>
            <person name="Land M.L."/>
            <person name="Hauser L."/>
            <person name="Kyrpides N."/>
            <person name="Mikhailova N."/>
            <person name="Muyzer G."/>
            <person name="Woyke T."/>
        </authorList>
    </citation>
    <scope>NUCLEOTIDE SEQUENCE [LARGE SCALE GENOMIC DNA]</scope>
    <source>
        <strain evidence="24">ASO3-1</strain>
    </source>
</reference>
<evidence type="ECO:0000313" key="24">
    <source>
        <dbReference type="EMBL" id="EFI33652.1"/>
    </source>
</evidence>
<dbReference type="PRINTS" id="PR00344">
    <property type="entry name" value="BCTRLSENSOR"/>
</dbReference>
<dbReference type="EC" id="2.7.13.3" evidence="3"/>
<keyword evidence="6" id="KW-0808">Transferase</keyword>
<evidence type="ECO:0000259" key="21">
    <source>
        <dbReference type="PROSITE" id="PS50112"/>
    </source>
</evidence>
<evidence type="ECO:0000256" key="6">
    <source>
        <dbReference type="ARBA" id="ARBA00022679"/>
    </source>
</evidence>
<keyword evidence="25" id="KW-1185">Reference proteome</keyword>
<dbReference type="Pfam" id="PF02518">
    <property type="entry name" value="HATPase_c"/>
    <property type="match status" value="1"/>
</dbReference>
<evidence type="ECO:0000256" key="17">
    <source>
        <dbReference type="PROSITE-ProRule" id="PRU00169"/>
    </source>
</evidence>
<dbReference type="InterPro" id="IPR004358">
    <property type="entry name" value="Sig_transdc_His_kin-like_C"/>
</dbReference>
<dbReference type="FunFam" id="3.30.565.10:FF:000010">
    <property type="entry name" value="Sensor histidine kinase RcsC"/>
    <property type="match status" value="1"/>
</dbReference>
<dbReference type="InterPro" id="IPR011006">
    <property type="entry name" value="CheY-like_superfamily"/>
</dbReference>
<dbReference type="InterPro" id="IPR005467">
    <property type="entry name" value="His_kinase_dom"/>
</dbReference>
<dbReference type="InterPro" id="IPR035965">
    <property type="entry name" value="PAS-like_dom_sf"/>
</dbReference>
<dbReference type="CDD" id="cd00130">
    <property type="entry name" value="PAS"/>
    <property type="match status" value="1"/>
</dbReference>
<dbReference type="GO" id="GO:0005524">
    <property type="term" value="F:ATP binding"/>
    <property type="evidence" value="ECO:0007669"/>
    <property type="project" value="UniProtKB-KW"/>
</dbReference>
<dbReference type="InterPro" id="IPR036641">
    <property type="entry name" value="HPT_dom_sf"/>
</dbReference>
<comment type="subunit">
    <text evidence="14">At low DSF concentrations, interacts with RpfF.</text>
</comment>
<dbReference type="InterPro" id="IPR000700">
    <property type="entry name" value="PAS-assoc_C"/>
</dbReference>
<dbReference type="PROSITE" id="PS50110">
    <property type="entry name" value="RESPONSE_REGULATORY"/>
    <property type="match status" value="1"/>
</dbReference>
<dbReference type="PROSITE" id="PS50894">
    <property type="entry name" value="HPT"/>
    <property type="match status" value="1"/>
</dbReference>
<feature type="compositionally biased region" description="Low complexity" evidence="18">
    <location>
        <begin position="557"/>
        <end position="578"/>
    </location>
</feature>
<dbReference type="GO" id="GO:0005886">
    <property type="term" value="C:plasma membrane"/>
    <property type="evidence" value="ECO:0007669"/>
    <property type="project" value="UniProtKB-SubCell"/>
</dbReference>
<keyword evidence="7" id="KW-0812">Transmembrane</keyword>
<dbReference type="Pfam" id="PF00989">
    <property type="entry name" value="PAS"/>
    <property type="match status" value="1"/>
</dbReference>
<sequence>MVKSYKDLAQENELLRRELKVAREAAEITSKMVVEQFEQTEQMLRRYREANAQRRAVLDAASRMSIIATDLSGNITLFNPGAENLLGYASSDVAGRMNILSLHTTEDLERHRASLKATLTSSTGMEIFEHYTSLQQHDTGEWQYICSDGTLLPVSLSITSIYNAEGMREGYLFTAMDLTLRKSLEQKLVAAKEEAEQASACRGEFLARMSHEIRTPMNAITGMAYLLGSTELNHVQQDYVRKIIDSADTLLAIINDILDFSKIDAGRMELEELPFSLQQIIGRMLNVVGARAEEKGLKIQTHIHPGVPDSLVGDALRLGQIILNLCSNAVKFTSQGEVALTVTLQKERQHQVDLLFCVSDTGTGITPEKAEQLFQAFQQADGSITRKYGGSGLGLAICKELTQMMGGEIWVESIPDQGSSFFFTACFRRNEQAEPGPDQDYPDMEAVRGTRVLVAEDNTINQQIIHEYLREAGINATIVDNGKKCLEKLQQSHYDLVLMDIQMPEMDGLEAARNIRAAEITEQGSQDTDRRPQNHSPNPPTPQSPNSSIPQSPNPSIPQSQNPSIPQSQNSQIPQSLNPGIPIIAMTAHALDTDLEKSLQAGMNDHITKPVHPDTLYRILQRWAPQAARQDSAVGSAGGNSRSIDLQKSSEHLPRIREIDMDEAMQRMNFSPELVMEMLLEFKNTYRSVPSLLRQWQDRGRWEDIQEKTHAIKGASSYIGAVKVHRDASLLEETLKSGQHNKQNISILLQNFLHSLENCLSSLDSLESRSQPESISPSPLGEREQRYAAEILGKLARTLDRGELADENRIRELDGMLRGQGFDGLLNKLLEFISEFDHDAAAEVALKIQQRINGNISDTHGT</sequence>
<dbReference type="InterPro" id="IPR036097">
    <property type="entry name" value="HisK_dim/P_sf"/>
</dbReference>
<feature type="domain" description="Histidine kinase" evidence="19">
    <location>
        <begin position="208"/>
        <end position="429"/>
    </location>
</feature>
<protein>
    <recommendedName>
        <fullName evidence="15">Sensory/regulatory protein RpfC</fullName>
        <ecNumber evidence="3">2.7.13.3</ecNumber>
    </recommendedName>
</protein>
<evidence type="ECO:0000259" key="22">
    <source>
        <dbReference type="PROSITE" id="PS50113"/>
    </source>
</evidence>
<evidence type="ECO:0000259" key="19">
    <source>
        <dbReference type="PROSITE" id="PS50109"/>
    </source>
</evidence>
<evidence type="ECO:0000256" key="2">
    <source>
        <dbReference type="ARBA" id="ARBA00004651"/>
    </source>
</evidence>
<dbReference type="Pfam" id="PF00072">
    <property type="entry name" value="Response_reg"/>
    <property type="match status" value="1"/>
</dbReference>
<dbReference type="SMART" id="SM00387">
    <property type="entry name" value="HATPase_c"/>
    <property type="match status" value="1"/>
</dbReference>
<dbReference type="PROSITE" id="PS50112">
    <property type="entry name" value="PAS"/>
    <property type="match status" value="1"/>
</dbReference>
<evidence type="ECO:0000256" key="16">
    <source>
        <dbReference type="PROSITE-ProRule" id="PRU00110"/>
    </source>
</evidence>
<dbReference type="Pfam" id="PF01627">
    <property type="entry name" value="Hpt"/>
    <property type="match status" value="1"/>
</dbReference>
<dbReference type="SMART" id="SM00086">
    <property type="entry name" value="PAC"/>
    <property type="match status" value="1"/>
</dbReference>
<dbReference type="CDD" id="cd00082">
    <property type="entry name" value="HisKA"/>
    <property type="match status" value="1"/>
</dbReference>
<keyword evidence="11" id="KW-1133">Transmembrane helix</keyword>
<dbReference type="SMART" id="SM00388">
    <property type="entry name" value="HisKA"/>
    <property type="match status" value="1"/>
</dbReference>
<dbReference type="CDD" id="cd17546">
    <property type="entry name" value="REC_hyHK_CKI1_RcsC-like"/>
    <property type="match status" value="1"/>
</dbReference>
<dbReference type="InterPro" id="IPR013767">
    <property type="entry name" value="PAS_fold"/>
</dbReference>
<feature type="region of interest" description="Disordered" evidence="18">
    <location>
        <begin position="521"/>
        <end position="578"/>
    </location>
</feature>
<evidence type="ECO:0000256" key="13">
    <source>
        <dbReference type="ARBA" id="ARBA00023136"/>
    </source>
</evidence>
<dbReference type="Proteomes" id="UP000005496">
    <property type="component" value="Unassembled WGS sequence"/>
</dbReference>
<dbReference type="Gene3D" id="1.10.287.130">
    <property type="match status" value="1"/>
</dbReference>
<keyword evidence="13" id="KW-0472">Membrane</keyword>
<evidence type="ECO:0000256" key="11">
    <source>
        <dbReference type="ARBA" id="ARBA00022989"/>
    </source>
</evidence>
<keyword evidence="12" id="KW-0902">Two-component regulatory system</keyword>
<dbReference type="SUPFAM" id="SSF52172">
    <property type="entry name" value="CheY-like"/>
    <property type="match status" value="1"/>
</dbReference>
<dbReference type="Pfam" id="PF00512">
    <property type="entry name" value="HisKA"/>
    <property type="match status" value="1"/>
</dbReference>
<feature type="domain" description="Response regulatory" evidence="20">
    <location>
        <begin position="451"/>
        <end position="624"/>
    </location>
</feature>
<evidence type="ECO:0000259" key="23">
    <source>
        <dbReference type="PROSITE" id="PS50894"/>
    </source>
</evidence>
<comment type="catalytic activity">
    <reaction evidence="1">
        <text>ATP + protein L-histidine = ADP + protein N-phospho-L-histidine.</text>
        <dbReference type="EC" id="2.7.13.3"/>
    </reaction>
</comment>
<organism evidence="24 25">
    <name type="scientific">Desulfonatronospira thiodismutans ASO3-1</name>
    <dbReference type="NCBI Taxonomy" id="555779"/>
    <lineage>
        <taxon>Bacteria</taxon>
        <taxon>Pseudomonadati</taxon>
        <taxon>Thermodesulfobacteriota</taxon>
        <taxon>Desulfovibrionia</taxon>
        <taxon>Desulfovibrionales</taxon>
        <taxon>Desulfonatronovibrionaceae</taxon>
        <taxon>Desulfonatronospira</taxon>
    </lineage>
</organism>
<keyword evidence="4" id="KW-1003">Cell membrane</keyword>
<dbReference type="FunFam" id="1.10.287.130:FF:000002">
    <property type="entry name" value="Two-component osmosensing histidine kinase"/>
    <property type="match status" value="1"/>
</dbReference>
<evidence type="ECO:0000256" key="10">
    <source>
        <dbReference type="ARBA" id="ARBA00022840"/>
    </source>
</evidence>
<feature type="domain" description="PAC" evidence="22">
    <location>
        <begin position="138"/>
        <end position="190"/>
    </location>
</feature>
<dbReference type="InterPro" id="IPR008207">
    <property type="entry name" value="Sig_transdc_His_kin_Hpt_dom"/>
</dbReference>
<dbReference type="Gene3D" id="3.40.50.2300">
    <property type="match status" value="1"/>
</dbReference>
<dbReference type="SUPFAM" id="SSF47384">
    <property type="entry name" value="Homodimeric domain of signal transducing histidine kinase"/>
    <property type="match status" value="1"/>
</dbReference>
<dbReference type="GO" id="GO:0000155">
    <property type="term" value="F:phosphorelay sensor kinase activity"/>
    <property type="evidence" value="ECO:0007669"/>
    <property type="project" value="InterPro"/>
</dbReference>
<dbReference type="PROSITE" id="PS50113">
    <property type="entry name" value="PAC"/>
    <property type="match status" value="1"/>
</dbReference>
<dbReference type="PANTHER" id="PTHR45339:SF1">
    <property type="entry name" value="HYBRID SIGNAL TRANSDUCTION HISTIDINE KINASE J"/>
    <property type="match status" value="1"/>
</dbReference>
<evidence type="ECO:0000256" key="18">
    <source>
        <dbReference type="SAM" id="MobiDB-lite"/>
    </source>
</evidence>
<evidence type="ECO:0000256" key="1">
    <source>
        <dbReference type="ARBA" id="ARBA00000085"/>
    </source>
</evidence>
<dbReference type="InterPro" id="IPR003594">
    <property type="entry name" value="HATPase_dom"/>
</dbReference>
<feature type="domain" description="HPt" evidence="23">
    <location>
        <begin position="671"/>
        <end position="770"/>
    </location>
</feature>
<keyword evidence="5 17" id="KW-0597">Phosphoprotein</keyword>
<name>D6SSI6_9BACT</name>
<dbReference type="SMART" id="SM00091">
    <property type="entry name" value="PAS"/>
    <property type="match status" value="1"/>
</dbReference>
<dbReference type="eggNOG" id="COG5002">
    <property type="taxonomic scope" value="Bacteria"/>
</dbReference>
<accession>D6SSI6</accession>
<dbReference type="PANTHER" id="PTHR45339">
    <property type="entry name" value="HYBRID SIGNAL TRANSDUCTION HISTIDINE KINASE J"/>
    <property type="match status" value="1"/>
</dbReference>
<evidence type="ECO:0000259" key="20">
    <source>
        <dbReference type="PROSITE" id="PS50110"/>
    </source>
</evidence>
<dbReference type="InterPro" id="IPR036890">
    <property type="entry name" value="HATPase_C_sf"/>
</dbReference>
<dbReference type="Gene3D" id="3.30.450.20">
    <property type="entry name" value="PAS domain"/>
    <property type="match status" value="1"/>
</dbReference>
<comment type="subcellular location">
    <subcellularLocation>
        <location evidence="2">Cell membrane</location>
        <topology evidence="2">Multi-pass membrane protein</topology>
    </subcellularLocation>
</comment>
<gene>
    <name evidence="24" type="ORF">Dthio_PD0988</name>
</gene>
<evidence type="ECO:0000256" key="5">
    <source>
        <dbReference type="ARBA" id="ARBA00022553"/>
    </source>
</evidence>
<comment type="caution">
    <text evidence="24">The sequence shown here is derived from an EMBL/GenBank/DDBJ whole genome shotgun (WGS) entry which is preliminary data.</text>
</comment>
<dbReference type="SUPFAM" id="SSF55785">
    <property type="entry name" value="PYP-like sensor domain (PAS domain)"/>
    <property type="match status" value="1"/>
</dbReference>
<evidence type="ECO:0000256" key="15">
    <source>
        <dbReference type="ARBA" id="ARBA00068150"/>
    </source>
</evidence>
<evidence type="ECO:0000256" key="9">
    <source>
        <dbReference type="ARBA" id="ARBA00022777"/>
    </source>
</evidence>
<evidence type="ECO:0000256" key="3">
    <source>
        <dbReference type="ARBA" id="ARBA00012438"/>
    </source>
</evidence>